<dbReference type="Proteomes" id="UP000776700">
    <property type="component" value="Unassembled WGS sequence"/>
</dbReference>
<feature type="non-terminal residue" evidence="1">
    <location>
        <position position="188"/>
    </location>
</feature>
<accession>A0A921N0X0</accession>
<comment type="caution">
    <text evidence="1">The sequence shown here is derived from an EMBL/GenBank/DDBJ whole genome shotgun (WGS) entry which is preliminary data.</text>
</comment>
<evidence type="ECO:0000313" key="2">
    <source>
        <dbReference type="Proteomes" id="UP000776700"/>
    </source>
</evidence>
<sequence>MNLGEYGYKITQKEFKSAENICKRLARKYYEKNDRYTYEEYLSECYYGISKAIKYFDRSKASFPTLAYISAINSMNTLLSTDKKYNYKRGKGIEKSRLPVSINAPIAEETNKNNDINTYEDILSSNKLNDDTYDIVKDYITRVFTDFYNSFNSRAERFKTNKDRDINVILNICKGYTPMEVSKMTGIS</sequence>
<gene>
    <name evidence="1" type="ORF">K8V90_07535</name>
</gene>
<evidence type="ECO:0000313" key="1">
    <source>
        <dbReference type="EMBL" id="HJG96933.1"/>
    </source>
</evidence>
<organism evidence="1 2">
    <name type="scientific">Romboutsia timonensis</name>
    <dbReference type="NCBI Taxonomy" id="1776391"/>
    <lineage>
        <taxon>Bacteria</taxon>
        <taxon>Bacillati</taxon>
        <taxon>Bacillota</taxon>
        <taxon>Clostridia</taxon>
        <taxon>Peptostreptococcales</taxon>
        <taxon>Peptostreptococcaceae</taxon>
        <taxon>Romboutsia</taxon>
    </lineage>
</organism>
<dbReference type="AlphaFoldDB" id="A0A921N0X0"/>
<reference evidence="1" key="2">
    <citation type="submission" date="2021-09" db="EMBL/GenBank/DDBJ databases">
        <authorList>
            <person name="Gilroy R."/>
        </authorList>
    </citation>
    <scope>NUCLEOTIDE SEQUENCE</scope>
    <source>
        <strain evidence="1">1277</strain>
    </source>
</reference>
<name>A0A921N0X0_9FIRM</name>
<protein>
    <submittedName>
        <fullName evidence="1">Uncharacterized protein</fullName>
    </submittedName>
</protein>
<reference evidence="1" key="1">
    <citation type="journal article" date="2021" name="PeerJ">
        <title>Extensive microbial diversity within the chicken gut microbiome revealed by metagenomics and culture.</title>
        <authorList>
            <person name="Gilroy R."/>
            <person name="Ravi A."/>
            <person name="Getino M."/>
            <person name="Pursley I."/>
            <person name="Horton D.L."/>
            <person name="Alikhan N.F."/>
            <person name="Baker D."/>
            <person name="Gharbi K."/>
            <person name="Hall N."/>
            <person name="Watson M."/>
            <person name="Adriaenssens E.M."/>
            <person name="Foster-Nyarko E."/>
            <person name="Jarju S."/>
            <person name="Secka A."/>
            <person name="Antonio M."/>
            <person name="Oren A."/>
            <person name="Chaudhuri R.R."/>
            <person name="La Ragione R."/>
            <person name="Hildebrand F."/>
            <person name="Pallen M.J."/>
        </authorList>
    </citation>
    <scope>NUCLEOTIDE SEQUENCE</scope>
    <source>
        <strain evidence="1">1277</strain>
    </source>
</reference>
<proteinExistence type="predicted"/>
<dbReference type="EMBL" id="DYUB01000235">
    <property type="protein sequence ID" value="HJG96933.1"/>
    <property type="molecule type" value="Genomic_DNA"/>
</dbReference>